<proteinExistence type="inferred from homology"/>
<dbReference type="Pfam" id="PF13561">
    <property type="entry name" value="adh_short_C2"/>
    <property type="match status" value="1"/>
</dbReference>
<dbReference type="PROSITE" id="PS00061">
    <property type="entry name" value="ADH_SHORT"/>
    <property type="match status" value="1"/>
</dbReference>
<keyword evidence="2" id="KW-0560">Oxidoreductase</keyword>
<reference evidence="4" key="1">
    <citation type="journal article" date="2019" name="Int. J. Syst. Evol. Microbiol.">
        <title>The Global Catalogue of Microorganisms (GCM) 10K type strain sequencing project: providing services to taxonomists for standard genome sequencing and annotation.</title>
        <authorList>
            <consortium name="The Broad Institute Genomics Platform"/>
            <consortium name="The Broad Institute Genome Sequencing Center for Infectious Disease"/>
            <person name="Wu L."/>
            <person name="Ma J."/>
        </authorList>
    </citation>
    <scope>NUCLEOTIDE SEQUENCE [LARGE SCALE GENOMIC DNA]</scope>
    <source>
        <strain evidence="4">NBRC 103632</strain>
    </source>
</reference>
<dbReference type="SUPFAM" id="SSF51735">
    <property type="entry name" value="NAD(P)-binding Rossmann-fold domains"/>
    <property type="match status" value="1"/>
</dbReference>
<dbReference type="Gene3D" id="3.40.50.720">
    <property type="entry name" value="NAD(P)-binding Rossmann-like Domain"/>
    <property type="match status" value="1"/>
</dbReference>
<keyword evidence="4" id="KW-1185">Reference proteome</keyword>
<dbReference type="FunFam" id="3.40.50.720:FF:000084">
    <property type="entry name" value="Short-chain dehydrogenase reductase"/>
    <property type="match status" value="1"/>
</dbReference>
<protein>
    <submittedName>
        <fullName evidence="3">Oxidoreductase</fullName>
    </submittedName>
</protein>
<gene>
    <name evidence="3" type="ORF">GCM10007890_33690</name>
</gene>
<accession>A0AA37TKD1</accession>
<dbReference type="InterPro" id="IPR036291">
    <property type="entry name" value="NAD(P)-bd_dom_sf"/>
</dbReference>
<evidence type="ECO:0000313" key="4">
    <source>
        <dbReference type="Proteomes" id="UP001157440"/>
    </source>
</evidence>
<dbReference type="GO" id="GO:0016491">
    <property type="term" value="F:oxidoreductase activity"/>
    <property type="evidence" value="ECO:0007669"/>
    <property type="project" value="UniProtKB-KW"/>
</dbReference>
<evidence type="ECO:0000313" key="3">
    <source>
        <dbReference type="EMBL" id="GLS71356.1"/>
    </source>
</evidence>
<dbReference type="InterPro" id="IPR002347">
    <property type="entry name" value="SDR_fam"/>
</dbReference>
<dbReference type="RefSeq" id="WP_238194229.1">
    <property type="nucleotide sequence ID" value="NZ_BPQZ01000001.1"/>
</dbReference>
<organism evidence="3 4">
    <name type="scientific">Methylobacterium tardum</name>
    <dbReference type="NCBI Taxonomy" id="374432"/>
    <lineage>
        <taxon>Bacteria</taxon>
        <taxon>Pseudomonadati</taxon>
        <taxon>Pseudomonadota</taxon>
        <taxon>Alphaproteobacteria</taxon>
        <taxon>Hyphomicrobiales</taxon>
        <taxon>Methylobacteriaceae</taxon>
        <taxon>Methylobacterium</taxon>
    </lineage>
</organism>
<evidence type="ECO:0000256" key="2">
    <source>
        <dbReference type="ARBA" id="ARBA00023002"/>
    </source>
</evidence>
<comment type="caution">
    <text evidence="3">The sequence shown here is derived from an EMBL/GenBank/DDBJ whole genome shotgun (WGS) entry which is preliminary data.</text>
</comment>
<dbReference type="PRINTS" id="PR00081">
    <property type="entry name" value="GDHRDH"/>
</dbReference>
<dbReference type="AlphaFoldDB" id="A0AA37TKD1"/>
<evidence type="ECO:0000256" key="1">
    <source>
        <dbReference type="ARBA" id="ARBA00006484"/>
    </source>
</evidence>
<dbReference type="EMBL" id="BSPL01000017">
    <property type="protein sequence ID" value="GLS71356.1"/>
    <property type="molecule type" value="Genomic_DNA"/>
</dbReference>
<dbReference type="PANTHER" id="PTHR43639:SF1">
    <property type="entry name" value="SHORT-CHAIN DEHYDROGENASE_REDUCTASE FAMILY PROTEIN"/>
    <property type="match status" value="1"/>
</dbReference>
<dbReference type="PRINTS" id="PR00080">
    <property type="entry name" value="SDRFAMILY"/>
</dbReference>
<dbReference type="Proteomes" id="UP001157440">
    <property type="component" value="Unassembled WGS sequence"/>
</dbReference>
<name>A0AA37TKD1_9HYPH</name>
<dbReference type="NCBIfam" id="NF005559">
    <property type="entry name" value="PRK07231.1"/>
    <property type="match status" value="1"/>
</dbReference>
<sequence length="248" mass="24798">MSKLDGKVAVVTGASKGIGAAIAKALAKDGAAVVVNYASSRTGADAVVAAITAAGGQAMAVQADVSNAAQARGLIEAAVKEFGRLDILVNNSGVYEFAALAEVTEAHYRRIFDVNVLGVLLATQAASEHLGEGGSIITISSVAASIHPATTAVYSGTKGAVNAISGVLANELAPRKIRVNVVSPGYVVTEGTHTAGISGSEMEAGMVAQTPLGRAGQPDDIASVVAFLASDDARWVTGEDINVGGGVR</sequence>
<dbReference type="InterPro" id="IPR020904">
    <property type="entry name" value="Sc_DH/Rdtase_CS"/>
</dbReference>
<dbReference type="PANTHER" id="PTHR43639">
    <property type="entry name" value="OXIDOREDUCTASE, SHORT-CHAIN DEHYDROGENASE/REDUCTASE FAMILY (AFU_ORTHOLOGUE AFUA_5G02870)"/>
    <property type="match status" value="1"/>
</dbReference>
<comment type="similarity">
    <text evidence="1">Belongs to the short-chain dehydrogenases/reductases (SDR) family.</text>
</comment>